<proteinExistence type="predicted"/>
<keyword evidence="1" id="KW-0479">Metal-binding</keyword>
<dbReference type="Gene3D" id="3.30.160.60">
    <property type="entry name" value="Classic Zinc Finger"/>
    <property type="match status" value="1"/>
</dbReference>
<gene>
    <name evidence="4" type="ORF">MKW98_017349</name>
</gene>
<dbReference type="AlphaFoldDB" id="A0AAD4SSB8"/>
<keyword evidence="5" id="KW-1185">Reference proteome</keyword>
<dbReference type="Pfam" id="PF13912">
    <property type="entry name" value="zf-C2H2_6"/>
    <property type="match status" value="3"/>
</dbReference>
<dbReference type="SMART" id="SM00355">
    <property type="entry name" value="ZnF_C2H2"/>
    <property type="match status" value="3"/>
</dbReference>
<name>A0AAD4SSB8_9MAGN</name>
<feature type="domain" description="C2H2-type" evidence="3">
    <location>
        <begin position="292"/>
        <end position="314"/>
    </location>
</feature>
<feature type="domain" description="C2H2-type" evidence="3">
    <location>
        <begin position="224"/>
        <end position="251"/>
    </location>
</feature>
<accession>A0AAD4SSB8</accession>
<feature type="region of interest" description="Disordered" evidence="2">
    <location>
        <begin position="193"/>
        <end position="219"/>
    </location>
</feature>
<evidence type="ECO:0000256" key="2">
    <source>
        <dbReference type="SAM" id="MobiDB-lite"/>
    </source>
</evidence>
<organism evidence="4 5">
    <name type="scientific">Papaver atlanticum</name>
    <dbReference type="NCBI Taxonomy" id="357466"/>
    <lineage>
        <taxon>Eukaryota</taxon>
        <taxon>Viridiplantae</taxon>
        <taxon>Streptophyta</taxon>
        <taxon>Embryophyta</taxon>
        <taxon>Tracheophyta</taxon>
        <taxon>Spermatophyta</taxon>
        <taxon>Magnoliopsida</taxon>
        <taxon>Ranunculales</taxon>
        <taxon>Papaveraceae</taxon>
        <taxon>Papaveroideae</taxon>
        <taxon>Papaver</taxon>
    </lineage>
</organism>
<dbReference type="InterPro" id="IPR013087">
    <property type="entry name" value="Znf_C2H2_type"/>
</dbReference>
<dbReference type="InterPro" id="IPR036236">
    <property type="entry name" value="Znf_C2H2_sf"/>
</dbReference>
<evidence type="ECO:0000313" key="5">
    <source>
        <dbReference type="Proteomes" id="UP001202328"/>
    </source>
</evidence>
<keyword evidence="1" id="KW-0863">Zinc-finger</keyword>
<dbReference type="PANTHER" id="PTHR47591:SF1">
    <property type="entry name" value="ZINC FINGER PROTEIN ZAT2-RELATED"/>
    <property type="match status" value="1"/>
</dbReference>
<evidence type="ECO:0000259" key="3">
    <source>
        <dbReference type="PROSITE" id="PS50157"/>
    </source>
</evidence>
<dbReference type="GO" id="GO:0008270">
    <property type="term" value="F:zinc ion binding"/>
    <property type="evidence" value="ECO:0007669"/>
    <property type="project" value="UniProtKB-KW"/>
</dbReference>
<comment type="caution">
    <text evidence="4">The sequence shown here is derived from an EMBL/GenBank/DDBJ whole genome shotgun (WGS) entry which is preliminary data.</text>
</comment>
<sequence>MSNNSNTDSNPSLSTSPFSSQQEIVEVFSSPVIHAGDIGGSIGFSEKHKKKRSKLIRISGNLNVASSSQSIVYPEFKSTKKQEANAPPNNNIRPCSECGRQFWSWKALFGHMRCHPERQWRGINPPPNYRKPVPLPLPPPSTEQQGLGIVLASNWSTNVEDYEAATCLLMLANGSVPITAQCISWYRDGDSSDAAGYDDREPEPPPQLGFAEGSAPSSSSNSRFECSSCKKVFGSHQALGGHRASHKNVKGCFAMAQSSEDDANCQLDLNHEASRTVGEGDKQEKMAMDSRHKCGICFRVFSTGQALGGHMRCHWEKFEDGSSFHQGPNTSASARDGCVLDLNLPPYPPPVEIDSVVHTGLNSSSSSEIGLDLTLGTILRK</sequence>
<dbReference type="SUPFAM" id="SSF57667">
    <property type="entry name" value="beta-beta-alpha zinc fingers"/>
    <property type="match status" value="2"/>
</dbReference>
<keyword evidence="1" id="KW-0862">Zinc</keyword>
<feature type="domain" description="C2H2-type" evidence="3">
    <location>
        <begin position="93"/>
        <end position="120"/>
    </location>
</feature>
<evidence type="ECO:0000256" key="1">
    <source>
        <dbReference type="PROSITE-ProRule" id="PRU00042"/>
    </source>
</evidence>
<dbReference type="PANTHER" id="PTHR47591">
    <property type="entry name" value="ZINC FINGER PROTEIN ZAT2-RELATED"/>
    <property type="match status" value="1"/>
</dbReference>
<protein>
    <recommendedName>
        <fullName evidence="3">C2H2-type domain-containing protein</fullName>
    </recommendedName>
</protein>
<dbReference type="Proteomes" id="UP001202328">
    <property type="component" value="Unassembled WGS sequence"/>
</dbReference>
<evidence type="ECO:0000313" key="4">
    <source>
        <dbReference type="EMBL" id="KAI3918901.1"/>
    </source>
</evidence>
<dbReference type="PROSITE" id="PS00028">
    <property type="entry name" value="ZINC_FINGER_C2H2_1"/>
    <property type="match status" value="3"/>
</dbReference>
<dbReference type="PROSITE" id="PS50157">
    <property type="entry name" value="ZINC_FINGER_C2H2_2"/>
    <property type="match status" value="3"/>
</dbReference>
<dbReference type="EMBL" id="JAJJMB010008951">
    <property type="protein sequence ID" value="KAI3918901.1"/>
    <property type="molecule type" value="Genomic_DNA"/>
</dbReference>
<reference evidence="4" key="1">
    <citation type="submission" date="2022-04" db="EMBL/GenBank/DDBJ databases">
        <title>A functionally conserved STORR gene fusion in Papaver species that diverged 16.8 million years ago.</title>
        <authorList>
            <person name="Catania T."/>
        </authorList>
    </citation>
    <scope>NUCLEOTIDE SEQUENCE</scope>
    <source>
        <strain evidence="4">S-188037</strain>
    </source>
</reference>